<name>A0A086J938_TOXGO</name>
<evidence type="ECO:0000256" key="6">
    <source>
        <dbReference type="SAM" id="MobiDB-lite"/>
    </source>
</evidence>
<dbReference type="AlphaFoldDB" id="A0A086J938"/>
<dbReference type="EMBL" id="AEYI02002322">
    <property type="protein sequence ID" value="KFG28656.1"/>
    <property type="molecule type" value="Genomic_DNA"/>
</dbReference>
<dbReference type="Proteomes" id="UP000028828">
    <property type="component" value="Unassembled WGS sequence"/>
</dbReference>
<keyword evidence="3" id="KW-0812">Transmembrane</keyword>
<feature type="compositionally biased region" description="Polar residues" evidence="6">
    <location>
        <begin position="1"/>
        <end position="10"/>
    </location>
</feature>
<keyword evidence="4" id="KW-1133">Transmembrane helix</keyword>
<comment type="similarity">
    <text evidence="2">Belongs to the FUN14 family.</text>
</comment>
<accession>A0A086J938</accession>
<organism evidence="7 8">
    <name type="scientific">Toxoplasma gondii p89</name>
    <dbReference type="NCBI Taxonomy" id="943119"/>
    <lineage>
        <taxon>Eukaryota</taxon>
        <taxon>Sar</taxon>
        <taxon>Alveolata</taxon>
        <taxon>Apicomplexa</taxon>
        <taxon>Conoidasida</taxon>
        <taxon>Coccidia</taxon>
        <taxon>Eucoccidiorida</taxon>
        <taxon>Eimeriorina</taxon>
        <taxon>Sarcocystidae</taxon>
        <taxon>Toxoplasma</taxon>
    </lineage>
</organism>
<dbReference type="GO" id="GO:0016020">
    <property type="term" value="C:membrane"/>
    <property type="evidence" value="ECO:0007669"/>
    <property type="project" value="UniProtKB-SubCell"/>
</dbReference>
<feature type="region of interest" description="Disordered" evidence="6">
    <location>
        <begin position="1"/>
        <end position="38"/>
    </location>
</feature>
<keyword evidence="5" id="KW-0472">Membrane</keyword>
<dbReference type="OrthoDB" id="331036at2759"/>
<evidence type="ECO:0000256" key="2">
    <source>
        <dbReference type="ARBA" id="ARBA00009160"/>
    </source>
</evidence>
<evidence type="ECO:0000256" key="4">
    <source>
        <dbReference type="ARBA" id="ARBA00022989"/>
    </source>
</evidence>
<sequence length="184" mass="19987">MASSTPTQVNAAKPEELASSSSTLSPISSPPSSQGENESFFTRLSKNLSSYTLACKNVSNFSDWMQLNNKYLGSSILYTDEIGTGLIFGYCAGYAVNRALRFGALLCGIGFISVQTLSHYGYIRVNWKQVEEDLMKPLDMNGDGKFDHEDITVIKNSFMRMLAQGLPSTAGLSVGLLCGLRASR</sequence>
<reference evidence="7 8" key="1">
    <citation type="submission" date="2014-03" db="EMBL/GenBank/DDBJ databases">
        <authorList>
            <person name="Sibley D."/>
            <person name="Venepally P."/>
            <person name="Karamycheva S."/>
            <person name="Hadjithomas M."/>
            <person name="Khan A."/>
            <person name="Brunk B."/>
            <person name="Roos D."/>
            <person name="Caler E."/>
            <person name="Lorenzi H."/>
        </authorList>
    </citation>
    <scope>NUCLEOTIDE SEQUENCE [LARGE SCALE GENOMIC DNA]</scope>
    <source>
        <strain evidence="8">p89</strain>
    </source>
</reference>
<dbReference type="PANTHER" id="PTHR21346">
    <property type="entry name" value="FUN14 DOMAIN CONTAINING"/>
    <property type="match status" value="1"/>
</dbReference>
<comment type="caution">
    <text evidence="7">The sequence shown here is derived from an EMBL/GenBank/DDBJ whole genome shotgun (WGS) entry which is preliminary data.</text>
</comment>
<comment type="subcellular location">
    <subcellularLocation>
        <location evidence="1">Membrane</location>
    </subcellularLocation>
</comment>
<evidence type="ECO:0000256" key="3">
    <source>
        <dbReference type="ARBA" id="ARBA00022692"/>
    </source>
</evidence>
<protein>
    <submittedName>
        <fullName evidence="7">FUN14 family protein</fullName>
    </submittedName>
</protein>
<proteinExistence type="inferred from homology"/>
<dbReference type="Pfam" id="PF04930">
    <property type="entry name" value="FUN14"/>
    <property type="match status" value="1"/>
</dbReference>
<dbReference type="PANTHER" id="PTHR21346:SF10">
    <property type="entry name" value="TRANSMEMBRANE PROTEIN"/>
    <property type="match status" value="1"/>
</dbReference>
<gene>
    <name evidence="7" type="ORF">TGP89_311680</name>
</gene>
<evidence type="ECO:0000313" key="8">
    <source>
        <dbReference type="Proteomes" id="UP000028828"/>
    </source>
</evidence>
<dbReference type="InterPro" id="IPR007014">
    <property type="entry name" value="FUN14"/>
</dbReference>
<dbReference type="VEuPathDB" id="ToxoDB:TGP89_311680"/>
<evidence type="ECO:0000313" key="7">
    <source>
        <dbReference type="EMBL" id="KFG28656.1"/>
    </source>
</evidence>
<evidence type="ECO:0000256" key="1">
    <source>
        <dbReference type="ARBA" id="ARBA00004370"/>
    </source>
</evidence>
<evidence type="ECO:0000256" key="5">
    <source>
        <dbReference type="ARBA" id="ARBA00023136"/>
    </source>
</evidence>
<feature type="compositionally biased region" description="Low complexity" evidence="6">
    <location>
        <begin position="19"/>
        <end position="33"/>
    </location>
</feature>